<dbReference type="Proteomes" id="UP000829494">
    <property type="component" value="Chromosome"/>
</dbReference>
<dbReference type="Pfam" id="PF13581">
    <property type="entry name" value="HATPase_c_2"/>
    <property type="match status" value="1"/>
</dbReference>
<keyword evidence="4" id="KW-1185">Reference proteome</keyword>
<evidence type="ECO:0000259" key="2">
    <source>
        <dbReference type="Pfam" id="PF13581"/>
    </source>
</evidence>
<evidence type="ECO:0000313" key="3">
    <source>
        <dbReference type="EMBL" id="UNZ03768.1"/>
    </source>
</evidence>
<evidence type="ECO:0000256" key="1">
    <source>
        <dbReference type="ARBA" id="ARBA00022527"/>
    </source>
</evidence>
<dbReference type="InterPro" id="IPR050267">
    <property type="entry name" value="Anti-sigma-factor_SerPK"/>
</dbReference>
<keyword evidence="1" id="KW-0723">Serine/threonine-protein kinase</keyword>
<dbReference type="SUPFAM" id="SSF55874">
    <property type="entry name" value="ATPase domain of HSP90 chaperone/DNA topoisomerase II/histidine kinase"/>
    <property type="match status" value="1"/>
</dbReference>
<name>A0ABY3Z0I1_STRRM</name>
<dbReference type="PANTHER" id="PTHR35526:SF3">
    <property type="entry name" value="ANTI-SIGMA-F FACTOR RSBW"/>
    <property type="match status" value="1"/>
</dbReference>
<accession>A0ABY3Z0I1</accession>
<evidence type="ECO:0000313" key="4">
    <source>
        <dbReference type="Proteomes" id="UP000829494"/>
    </source>
</evidence>
<dbReference type="GeneID" id="66857136"/>
<dbReference type="InterPro" id="IPR036890">
    <property type="entry name" value="HATPase_C_sf"/>
</dbReference>
<dbReference type="InterPro" id="IPR003594">
    <property type="entry name" value="HATPase_dom"/>
</dbReference>
<dbReference type="PANTHER" id="PTHR35526">
    <property type="entry name" value="ANTI-SIGMA-F FACTOR RSBW-RELATED"/>
    <property type="match status" value="1"/>
</dbReference>
<organism evidence="3 4">
    <name type="scientific">Streptomyces rimosus subsp. rimosus</name>
    <dbReference type="NCBI Taxonomy" id="132474"/>
    <lineage>
        <taxon>Bacteria</taxon>
        <taxon>Bacillati</taxon>
        <taxon>Actinomycetota</taxon>
        <taxon>Actinomycetes</taxon>
        <taxon>Kitasatosporales</taxon>
        <taxon>Streptomycetaceae</taxon>
        <taxon>Streptomyces</taxon>
    </lineage>
</organism>
<feature type="domain" description="Histidine kinase/HSP90-like ATPase" evidence="2">
    <location>
        <begin position="25"/>
        <end position="114"/>
    </location>
</feature>
<proteinExistence type="predicted"/>
<dbReference type="Gene3D" id="3.30.565.10">
    <property type="entry name" value="Histidine kinase-like ATPase, C-terminal domain"/>
    <property type="match status" value="1"/>
</dbReference>
<reference evidence="3 4" key="1">
    <citation type="submission" date="2022-03" db="EMBL/GenBank/DDBJ databases">
        <title>Complete genome of Streptomyces rimosus ssp. rimosus R7 (=ATCC 10970).</title>
        <authorList>
            <person name="Beganovic S."/>
            <person name="Ruckert C."/>
            <person name="Busche T."/>
            <person name="Kalinowski J."/>
            <person name="Wittmann C."/>
        </authorList>
    </citation>
    <scope>NUCLEOTIDE SEQUENCE [LARGE SCALE GENOMIC DNA]</scope>
    <source>
        <strain evidence="3 4">R7</strain>
    </source>
</reference>
<dbReference type="EMBL" id="CP094298">
    <property type="protein sequence ID" value="UNZ03768.1"/>
    <property type="molecule type" value="Genomic_DNA"/>
</dbReference>
<dbReference type="RefSeq" id="WP_003981290.1">
    <property type="nucleotide sequence ID" value="NZ_CP043497.1"/>
</dbReference>
<protein>
    <recommendedName>
        <fullName evidence="2">Histidine kinase/HSP90-like ATPase domain-containing protein</fullName>
    </recommendedName>
</protein>
<gene>
    <name evidence="3" type="ORF">SRIMR7_16530</name>
</gene>
<keyword evidence="1" id="KW-0808">Transferase</keyword>
<keyword evidence="1" id="KW-0418">Kinase</keyword>
<sequence>MATVSPPQNWAYTLQLPRSAGAPRIARVILRAALDHHGMEELAEVAEVAELLTSELVTNAYLHTDGPSSVRMRRVREGRVRVSVWDTDPAIPASFGGAGAGPDAEAGRGLLLVRLCAANWGGHPIGSGLFGLDGKALWFELVAGRDAFDVAA</sequence>